<accession>A0A8S5LXH1</accession>
<sequence>MVSFQVIEYILRQFFAFIVYAFCYVTNPIVVLFCDEYGNLPKYFRLWQTYDNCLDVEWLITEKCVPKIFRYDFNKHYKYHLEDKTDGKLIAGYVDLLDPNFSTVERIQRYFCRLLWLCRNNAYGFRYYIFGKEVNALTAKLTHQSDYGITVKAKNAFCYKYAIPWLYIELKKGGRIYFKKEFILDIFIGYKIQSLPYLNEVHRCMLAFRFSPFRSKK</sequence>
<organism evidence="2">
    <name type="scientific">Myoviridae sp. ctZgq1</name>
    <dbReference type="NCBI Taxonomy" id="2826666"/>
    <lineage>
        <taxon>Viruses</taxon>
        <taxon>Duplodnaviria</taxon>
        <taxon>Heunggongvirae</taxon>
        <taxon>Uroviricota</taxon>
        <taxon>Caudoviricetes</taxon>
    </lineage>
</organism>
<keyword evidence="1" id="KW-0472">Membrane</keyword>
<keyword evidence="2" id="KW-0261">Viral envelope protein</keyword>
<proteinExistence type="predicted"/>
<keyword evidence="2" id="KW-0946">Virion</keyword>
<dbReference type="EMBL" id="BK014762">
    <property type="protein sequence ID" value="DAD74551.1"/>
    <property type="molecule type" value="Genomic_DNA"/>
</dbReference>
<evidence type="ECO:0000256" key="1">
    <source>
        <dbReference type="SAM" id="Phobius"/>
    </source>
</evidence>
<keyword evidence="1" id="KW-1133">Transmembrane helix</keyword>
<feature type="transmembrane region" description="Helical" evidence="1">
    <location>
        <begin position="14"/>
        <end position="34"/>
    </location>
</feature>
<protein>
    <submittedName>
        <fullName evidence="2">Envelope protein</fullName>
    </submittedName>
</protein>
<name>A0A8S5LXH1_9CAUD</name>
<dbReference type="InterPro" id="IPR055762">
    <property type="entry name" value="DUF7338"/>
</dbReference>
<dbReference type="Pfam" id="PF24027">
    <property type="entry name" value="DUF7338"/>
    <property type="match status" value="1"/>
</dbReference>
<keyword evidence="1" id="KW-0812">Transmembrane</keyword>
<reference evidence="2" key="1">
    <citation type="journal article" date="2021" name="Proc. Natl. Acad. Sci. U.S.A.">
        <title>A Catalog of Tens of Thousands of Viruses from Human Metagenomes Reveals Hidden Associations with Chronic Diseases.</title>
        <authorList>
            <person name="Tisza M.J."/>
            <person name="Buck C.B."/>
        </authorList>
    </citation>
    <scope>NUCLEOTIDE SEQUENCE</scope>
    <source>
        <strain evidence="2">CtZgq1</strain>
    </source>
</reference>
<evidence type="ECO:0000313" key="2">
    <source>
        <dbReference type="EMBL" id="DAD74551.1"/>
    </source>
</evidence>
<dbReference type="GO" id="GO:0019031">
    <property type="term" value="C:viral envelope"/>
    <property type="evidence" value="ECO:0007669"/>
    <property type="project" value="UniProtKB-KW"/>
</dbReference>